<accession>A0ABN9QFQ3</accession>
<organism evidence="2 3">
    <name type="scientific">Prorocentrum cordatum</name>
    <dbReference type="NCBI Taxonomy" id="2364126"/>
    <lineage>
        <taxon>Eukaryota</taxon>
        <taxon>Sar</taxon>
        <taxon>Alveolata</taxon>
        <taxon>Dinophyceae</taxon>
        <taxon>Prorocentrales</taxon>
        <taxon>Prorocentraceae</taxon>
        <taxon>Prorocentrum</taxon>
    </lineage>
</organism>
<name>A0ABN9QFQ3_9DINO</name>
<protein>
    <submittedName>
        <fullName evidence="2">Uncharacterized protein</fullName>
    </submittedName>
</protein>
<evidence type="ECO:0000313" key="2">
    <source>
        <dbReference type="EMBL" id="CAK0803655.1"/>
    </source>
</evidence>
<sequence length="243" mass="25665">MAMGGDPRRFPRRQCPERGEAARRARAVSDAAVQRALARAAVLEEQLAAAEEGLETVVGGAALADRLAAVLFALRQLVRGGQPAWLERLRRNVELHAKVPAIVGRIADASAPELRAAQKAGRLGAATGSGAGWRLVLPLDTDAPSFVPSEGRRLALPATCTCGAVVFSCSARAAAFSSWETMSANAEFLEYTAWVGLPAAALVPKREPRYKHPFVRLAERLGTQGVRGVGQPPRGVAAADARC</sequence>
<feature type="region of interest" description="Disordered" evidence="1">
    <location>
        <begin position="1"/>
        <end position="20"/>
    </location>
</feature>
<keyword evidence="3" id="KW-1185">Reference proteome</keyword>
<dbReference type="EMBL" id="CAUYUJ010003061">
    <property type="protein sequence ID" value="CAK0803655.1"/>
    <property type="molecule type" value="Genomic_DNA"/>
</dbReference>
<evidence type="ECO:0000256" key="1">
    <source>
        <dbReference type="SAM" id="MobiDB-lite"/>
    </source>
</evidence>
<gene>
    <name evidence="2" type="ORF">PCOR1329_LOCUS10754</name>
</gene>
<evidence type="ECO:0000313" key="3">
    <source>
        <dbReference type="Proteomes" id="UP001189429"/>
    </source>
</evidence>
<comment type="caution">
    <text evidence="2">The sequence shown here is derived from an EMBL/GenBank/DDBJ whole genome shotgun (WGS) entry which is preliminary data.</text>
</comment>
<proteinExistence type="predicted"/>
<dbReference type="Proteomes" id="UP001189429">
    <property type="component" value="Unassembled WGS sequence"/>
</dbReference>
<reference evidence="2" key="1">
    <citation type="submission" date="2023-10" db="EMBL/GenBank/DDBJ databases">
        <authorList>
            <person name="Chen Y."/>
            <person name="Shah S."/>
            <person name="Dougan E. K."/>
            <person name="Thang M."/>
            <person name="Chan C."/>
        </authorList>
    </citation>
    <scope>NUCLEOTIDE SEQUENCE [LARGE SCALE GENOMIC DNA]</scope>
</reference>